<evidence type="ECO:0000313" key="1">
    <source>
        <dbReference type="EMBL" id="KAL2624394.1"/>
    </source>
</evidence>
<comment type="caution">
    <text evidence="1">The sequence shown here is derived from an EMBL/GenBank/DDBJ whole genome shotgun (WGS) entry which is preliminary data.</text>
</comment>
<sequence length="147" mass="16470">MQQESSRPLQSVCVSSRVAEVCATTAAANRLTIQVHRCEVEIHRRGVEMQQESSRPQSIRVSSRVAEVRAAANRLAVQVHRCEVEIRRRGVETSRLQQESSGPVQAVRVSSLVAEKTVEEEDDEFTEAYINERDPSILHFLLASGDE</sequence>
<accession>A0ABD1YFU2</accession>
<dbReference type="AlphaFoldDB" id="A0ABD1YFU2"/>
<proteinExistence type="predicted"/>
<protein>
    <submittedName>
        <fullName evidence="1">Uncharacterized protein</fullName>
    </submittedName>
</protein>
<dbReference type="Proteomes" id="UP001605036">
    <property type="component" value="Unassembled WGS sequence"/>
</dbReference>
<gene>
    <name evidence="1" type="ORF">R1flu_008639</name>
</gene>
<evidence type="ECO:0000313" key="2">
    <source>
        <dbReference type="Proteomes" id="UP001605036"/>
    </source>
</evidence>
<reference evidence="1 2" key="1">
    <citation type="submission" date="2024-09" db="EMBL/GenBank/DDBJ databases">
        <title>Chromosome-scale assembly of Riccia fluitans.</title>
        <authorList>
            <person name="Paukszto L."/>
            <person name="Sawicki J."/>
            <person name="Karawczyk K."/>
            <person name="Piernik-Szablinska J."/>
            <person name="Szczecinska M."/>
            <person name="Mazdziarz M."/>
        </authorList>
    </citation>
    <scope>NUCLEOTIDE SEQUENCE [LARGE SCALE GENOMIC DNA]</scope>
    <source>
        <strain evidence="1">Rf_01</strain>
        <tissue evidence="1">Aerial parts of the thallus</tissue>
    </source>
</reference>
<name>A0ABD1YFU2_9MARC</name>
<organism evidence="1 2">
    <name type="scientific">Riccia fluitans</name>
    <dbReference type="NCBI Taxonomy" id="41844"/>
    <lineage>
        <taxon>Eukaryota</taxon>
        <taxon>Viridiplantae</taxon>
        <taxon>Streptophyta</taxon>
        <taxon>Embryophyta</taxon>
        <taxon>Marchantiophyta</taxon>
        <taxon>Marchantiopsida</taxon>
        <taxon>Marchantiidae</taxon>
        <taxon>Marchantiales</taxon>
        <taxon>Ricciaceae</taxon>
        <taxon>Riccia</taxon>
    </lineage>
</organism>
<keyword evidence="2" id="KW-1185">Reference proteome</keyword>
<dbReference type="EMBL" id="JBHFFA010000005">
    <property type="protein sequence ID" value="KAL2624394.1"/>
    <property type="molecule type" value="Genomic_DNA"/>
</dbReference>